<evidence type="ECO:0000313" key="1">
    <source>
        <dbReference type="EMBL" id="GCA96100.1"/>
    </source>
</evidence>
<organism evidence="1 2">
    <name type="scientific">Microcystis aeruginosa 11-30S32</name>
    <dbReference type="NCBI Taxonomy" id="2358142"/>
    <lineage>
        <taxon>Bacteria</taxon>
        <taxon>Bacillati</taxon>
        <taxon>Cyanobacteriota</taxon>
        <taxon>Cyanophyceae</taxon>
        <taxon>Oscillatoriophycideae</taxon>
        <taxon>Chroococcales</taxon>
        <taxon>Microcystaceae</taxon>
        <taxon>Microcystis</taxon>
    </lineage>
</organism>
<sequence length="115" mass="13542">MVFDRARPFSLFSFLIFCIRRLTTELRLKIAGDRFPRLKKAIVAVTIAEWQKNFDLLVRNEEDRRWVANYPKVLAHPGRGRLLFPVRDGRSRREYLVVNLGSDRNIAFLASVRHT</sequence>
<reference evidence="1 2" key="1">
    <citation type="journal article" date="2019" name="Appl. Environ. Microbiol.">
        <title>Co-occurrence of broad and narrow host-range viruses infecting the toxic bloom-forming cyanobacterium Microcystis aeruginosa.</title>
        <authorList>
            <person name="Morimoto D."/>
            <person name="Tominaga K."/>
            <person name="Nishimura Y."/>
            <person name="Yoshida N."/>
            <person name="Kimura S."/>
            <person name="Sako Y."/>
            <person name="Yoshida T."/>
        </authorList>
    </citation>
    <scope>NUCLEOTIDE SEQUENCE [LARGE SCALE GENOMIC DNA]</scope>
    <source>
        <strain evidence="1 2">11-30S32</strain>
    </source>
</reference>
<accession>A0A510PRH4</accession>
<protein>
    <submittedName>
        <fullName evidence="1">Uncharacterized protein</fullName>
    </submittedName>
</protein>
<dbReference type="AlphaFoldDB" id="A0A510PRH4"/>
<comment type="caution">
    <text evidence="1">The sequence shown here is derived from an EMBL/GenBank/DDBJ whole genome shotgun (WGS) entry which is preliminary data.</text>
</comment>
<name>A0A510PRH4_MICAE</name>
<evidence type="ECO:0000313" key="2">
    <source>
        <dbReference type="Proteomes" id="UP000321223"/>
    </source>
</evidence>
<gene>
    <name evidence="1" type="ORF">MAE30S32_47520</name>
</gene>
<dbReference type="EMBL" id="BHVU01000599">
    <property type="protein sequence ID" value="GCA96100.1"/>
    <property type="molecule type" value="Genomic_DNA"/>
</dbReference>
<proteinExistence type="predicted"/>
<dbReference type="Proteomes" id="UP000321223">
    <property type="component" value="Unassembled WGS sequence"/>
</dbReference>